<dbReference type="OrthoDB" id="333547at2"/>
<dbReference type="InterPro" id="IPR049202">
    <property type="entry name" value="DUF6817"/>
</dbReference>
<comment type="caution">
    <text evidence="2">The sequence shown here is derived from an EMBL/GenBank/DDBJ whole genome shotgun (WGS) entry which is preliminary data.</text>
</comment>
<proteinExistence type="predicted"/>
<dbReference type="EMBL" id="PVNK01000045">
    <property type="protein sequence ID" value="PRQ04331.1"/>
    <property type="molecule type" value="Genomic_DNA"/>
</dbReference>
<reference evidence="2 3" key="1">
    <citation type="submission" date="2018-03" db="EMBL/GenBank/DDBJ databases">
        <title>Draft Genome Sequences of the Obligatory Marine Myxobacteria Enhygromyxa salina SWB005.</title>
        <authorList>
            <person name="Poehlein A."/>
            <person name="Moghaddam J.A."/>
            <person name="Harms H."/>
            <person name="Alanjari M."/>
            <person name="Koenig G.M."/>
            <person name="Daniel R."/>
            <person name="Schaeberle T.F."/>
        </authorList>
    </citation>
    <scope>NUCLEOTIDE SEQUENCE [LARGE SCALE GENOMIC DNA]</scope>
    <source>
        <strain evidence="2 3">SWB005</strain>
    </source>
</reference>
<dbReference type="Proteomes" id="UP000237968">
    <property type="component" value="Unassembled WGS sequence"/>
</dbReference>
<keyword evidence="3" id="KW-1185">Reference proteome</keyword>
<feature type="domain" description="DUF6817" evidence="1">
    <location>
        <begin position="10"/>
        <end position="93"/>
    </location>
</feature>
<dbReference type="Pfam" id="PF20680">
    <property type="entry name" value="DUF6817"/>
    <property type="match status" value="1"/>
</dbReference>
<name>A0A2S9YH16_9BACT</name>
<evidence type="ECO:0000313" key="2">
    <source>
        <dbReference type="EMBL" id="PRQ04331.1"/>
    </source>
</evidence>
<gene>
    <name evidence="2" type="ORF">ENSA5_08620</name>
</gene>
<organism evidence="2 3">
    <name type="scientific">Enhygromyxa salina</name>
    <dbReference type="NCBI Taxonomy" id="215803"/>
    <lineage>
        <taxon>Bacteria</taxon>
        <taxon>Pseudomonadati</taxon>
        <taxon>Myxococcota</taxon>
        <taxon>Polyangia</taxon>
        <taxon>Nannocystales</taxon>
        <taxon>Nannocystaceae</taxon>
        <taxon>Enhygromyxa</taxon>
    </lineage>
</organism>
<evidence type="ECO:0000313" key="3">
    <source>
        <dbReference type="Proteomes" id="UP000237968"/>
    </source>
</evidence>
<evidence type="ECO:0000259" key="1">
    <source>
        <dbReference type="Pfam" id="PF20680"/>
    </source>
</evidence>
<sequence length="186" mass="21175">MADIADKLAFLTSHEAMALSHSSDSLLSHLLGTHALLVDWGCREALSDAGLFHSVYGTESYPCTLAPLSARARIRALLGAEAERLAFLFGIMDKRSFYANLPGRERLVLRSRIDDEELELEPGELSDLCHLVVANWLEQRPRVDARYRFMRRRELSQMREWLSASAWAALDEVYRFADHDDEEPEP</sequence>
<dbReference type="AlphaFoldDB" id="A0A2S9YH16"/>
<protein>
    <recommendedName>
        <fullName evidence="1">DUF6817 domain-containing protein</fullName>
    </recommendedName>
</protein>
<dbReference type="RefSeq" id="WP_146155318.1">
    <property type="nucleotide sequence ID" value="NZ_PVNK01000045.1"/>
</dbReference>
<accession>A0A2S9YH16</accession>